<dbReference type="EMBL" id="CAJVPS010000569">
    <property type="protein sequence ID" value="CAG8495450.1"/>
    <property type="molecule type" value="Genomic_DNA"/>
</dbReference>
<dbReference type="OrthoDB" id="2325354at2759"/>
<keyword evidence="2" id="KW-1185">Reference proteome</keyword>
<evidence type="ECO:0000313" key="1">
    <source>
        <dbReference type="EMBL" id="CAG8495450.1"/>
    </source>
</evidence>
<accession>A0A9N8WSM7</accession>
<proteinExistence type="predicted"/>
<organism evidence="1 2">
    <name type="scientific">Ambispora leptoticha</name>
    <dbReference type="NCBI Taxonomy" id="144679"/>
    <lineage>
        <taxon>Eukaryota</taxon>
        <taxon>Fungi</taxon>
        <taxon>Fungi incertae sedis</taxon>
        <taxon>Mucoromycota</taxon>
        <taxon>Glomeromycotina</taxon>
        <taxon>Glomeromycetes</taxon>
        <taxon>Archaeosporales</taxon>
        <taxon>Ambisporaceae</taxon>
        <taxon>Ambispora</taxon>
    </lineage>
</organism>
<evidence type="ECO:0000313" key="2">
    <source>
        <dbReference type="Proteomes" id="UP000789508"/>
    </source>
</evidence>
<protein>
    <submittedName>
        <fullName evidence="1">4800_t:CDS:1</fullName>
    </submittedName>
</protein>
<comment type="caution">
    <text evidence="1">The sequence shown here is derived from an EMBL/GenBank/DDBJ whole genome shotgun (WGS) entry which is preliminary data.</text>
</comment>
<dbReference type="Proteomes" id="UP000789508">
    <property type="component" value="Unassembled WGS sequence"/>
</dbReference>
<reference evidence="1" key="1">
    <citation type="submission" date="2021-06" db="EMBL/GenBank/DDBJ databases">
        <authorList>
            <person name="Kallberg Y."/>
            <person name="Tangrot J."/>
            <person name="Rosling A."/>
        </authorList>
    </citation>
    <scope>NUCLEOTIDE SEQUENCE</scope>
    <source>
        <strain evidence="1">FL130A</strain>
    </source>
</reference>
<name>A0A9N8WSM7_9GLOM</name>
<sequence length="123" mass="14208">MLRFEECKRVLIVKNAELSLNYSIIVIRVLVVFSKQNLISGPVAMSAKIPGQYIEWIPYDLLTNIELLAEGGFGIVYRAEWLDGRIPYEKSWNYEQNTWNRPSEPTAVALKVLKNYESSRVLK</sequence>
<gene>
    <name evidence="1" type="ORF">ALEPTO_LOCUS3205</name>
</gene>
<dbReference type="AlphaFoldDB" id="A0A9N8WSM7"/>